<dbReference type="STRING" id="1927124.BST13_27580"/>
<keyword evidence="1" id="KW-0805">Transcription regulation</keyword>
<name>A0A1X0AFY7_9MYCO</name>
<reference evidence="6 7" key="1">
    <citation type="submission" date="2017-02" db="EMBL/GenBank/DDBJ databases">
        <title>The new phylogeny of genus Mycobacterium.</title>
        <authorList>
            <person name="Tortoli E."/>
            <person name="Trovato A."/>
            <person name="Cirillo D.M."/>
        </authorList>
    </citation>
    <scope>NUCLEOTIDE SEQUENCE [LARGE SCALE GENOMIC DNA]</scope>
    <source>
        <strain evidence="6 7">RW6</strain>
    </source>
</reference>
<dbReference type="PANTHER" id="PTHR47506">
    <property type="entry name" value="TRANSCRIPTIONAL REGULATORY PROTEIN"/>
    <property type="match status" value="1"/>
</dbReference>
<dbReference type="InterPro" id="IPR036271">
    <property type="entry name" value="Tet_transcr_reg_TetR-rel_C_sf"/>
</dbReference>
<feature type="DNA-binding region" description="H-T-H motif" evidence="4">
    <location>
        <begin position="32"/>
        <end position="51"/>
    </location>
</feature>
<keyword evidence="3" id="KW-0804">Transcription</keyword>
<dbReference type="PRINTS" id="PR00455">
    <property type="entry name" value="HTHTETR"/>
</dbReference>
<dbReference type="SUPFAM" id="SSF48498">
    <property type="entry name" value="Tetracyclin repressor-like, C-terminal domain"/>
    <property type="match status" value="1"/>
</dbReference>
<evidence type="ECO:0000256" key="1">
    <source>
        <dbReference type="ARBA" id="ARBA00023015"/>
    </source>
</evidence>
<dbReference type="SUPFAM" id="SSF46689">
    <property type="entry name" value="Homeodomain-like"/>
    <property type="match status" value="1"/>
</dbReference>
<sequence length="199" mass="21784">MAGSEAARLDARGRLLAVARRRFAADGALGPTLDEVRREAQVSVGALYHHFPDKSALAAAVYAQVMTEYQAVFLAALRDCDSAEEGIRAGVRQHLQWVAAHRGEVRLLLGDRLDSQELQEANGVFFAAIRDWWRPHHTYGALVAMQPGVTAALWLGPAQEYARYWITGNGTEIEAGTIDTFADAAWAALRAKPIEEDAQ</sequence>
<gene>
    <name evidence="6" type="ORF">BST13_27580</name>
</gene>
<evidence type="ECO:0000256" key="4">
    <source>
        <dbReference type="PROSITE-ProRule" id="PRU00335"/>
    </source>
</evidence>
<keyword evidence="7" id="KW-1185">Reference proteome</keyword>
<evidence type="ECO:0000256" key="3">
    <source>
        <dbReference type="ARBA" id="ARBA00023163"/>
    </source>
</evidence>
<dbReference type="Pfam" id="PF00440">
    <property type="entry name" value="TetR_N"/>
    <property type="match status" value="1"/>
</dbReference>
<dbReference type="RefSeq" id="WP_245839828.1">
    <property type="nucleotide sequence ID" value="NZ_MVHF01000037.1"/>
</dbReference>
<dbReference type="InterPro" id="IPR009057">
    <property type="entry name" value="Homeodomain-like_sf"/>
</dbReference>
<dbReference type="Gene3D" id="1.10.357.10">
    <property type="entry name" value="Tetracycline Repressor, domain 2"/>
    <property type="match status" value="1"/>
</dbReference>
<dbReference type="AlphaFoldDB" id="A0A1X0AFY7"/>
<dbReference type="PROSITE" id="PS50977">
    <property type="entry name" value="HTH_TETR_2"/>
    <property type="match status" value="1"/>
</dbReference>
<organism evidence="6 7">
    <name type="scientific">Mycobacterium aquaticum</name>
    <dbReference type="NCBI Taxonomy" id="1927124"/>
    <lineage>
        <taxon>Bacteria</taxon>
        <taxon>Bacillati</taxon>
        <taxon>Actinomycetota</taxon>
        <taxon>Actinomycetes</taxon>
        <taxon>Mycobacteriales</taxon>
        <taxon>Mycobacteriaceae</taxon>
        <taxon>Mycobacterium</taxon>
    </lineage>
</organism>
<evidence type="ECO:0000256" key="2">
    <source>
        <dbReference type="ARBA" id="ARBA00023125"/>
    </source>
</evidence>
<dbReference type="InterPro" id="IPR001647">
    <property type="entry name" value="HTH_TetR"/>
</dbReference>
<dbReference type="GO" id="GO:0003677">
    <property type="term" value="F:DNA binding"/>
    <property type="evidence" value="ECO:0007669"/>
    <property type="project" value="UniProtKB-UniRule"/>
</dbReference>
<evidence type="ECO:0000313" key="7">
    <source>
        <dbReference type="Proteomes" id="UP000192448"/>
    </source>
</evidence>
<dbReference type="EMBL" id="MVHF01000037">
    <property type="protein sequence ID" value="ORA28825.1"/>
    <property type="molecule type" value="Genomic_DNA"/>
</dbReference>
<dbReference type="Proteomes" id="UP000192448">
    <property type="component" value="Unassembled WGS sequence"/>
</dbReference>
<feature type="domain" description="HTH tetR-type" evidence="5">
    <location>
        <begin position="9"/>
        <end position="69"/>
    </location>
</feature>
<evidence type="ECO:0000259" key="5">
    <source>
        <dbReference type="PROSITE" id="PS50977"/>
    </source>
</evidence>
<accession>A0A1X0AFY7</accession>
<dbReference type="PANTHER" id="PTHR47506:SF1">
    <property type="entry name" value="HTH-TYPE TRANSCRIPTIONAL REGULATOR YJDC"/>
    <property type="match status" value="1"/>
</dbReference>
<protein>
    <submittedName>
        <fullName evidence="6">TetR family transcriptional regulator</fullName>
    </submittedName>
</protein>
<proteinExistence type="predicted"/>
<comment type="caution">
    <text evidence="6">The sequence shown here is derived from an EMBL/GenBank/DDBJ whole genome shotgun (WGS) entry which is preliminary data.</text>
</comment>
<evidence type="ECO:0000313" key="6">
    <source>
        <dbReference type="EMBL" id="ORA28825.1"/>
    </source>
</evidence>
<keyword evidence="2 4" id="KW-0238">DNA-binding</keyword>